<evidence type="ECO:0000256" key="1">
    <source>
        <dbReference type="SAM" id="MobiDB-lite"/>
    </source>
</evidence>
<name>A0A915AMN8_PARUN</name>
<feature type="region of interest" description="Disordered" evidence="1">
    <location>
        <begin position="24"/>
        <end position="53"/>
    </location>
</feature>
<dbReference type="Proteomes" id="UP000887569">
    <property type="component" value="Unplaced"/>
</dbReference>
<reference evidence="3" key="1">
    <citation type="submission" date="2022-11" db="UniProtKB">
        <authorList>
            <consortium name="WormBaseParasite"/>
        </authorList>
    </citation>
    <scope>IDENTIFICATION</scope>
</reference>
<protein>
    <submittedName>
        <fullName evidence="3">Uncharacterized protein</fullName>
    </submittedName>
</protein>
<keyword evidence="2" id="KW-1185">Reference proteome</keyword>
<evidence type="ECO:0000313" key="2">
    <source>
        <dbReference type="Proteomes" id="UP000887569"/>
    </source>
</evidence>
<proteinExistence type="predicted"/>
<dbReference type="AlphaFoldDB" id="A0A915AMN8"/>
<evidence type="ECO:0000313" key="3">
    <source>
        <dbReference type="WBParaSite" id="PgR009X_g130_t01"/>
    </source>
</evidence>
<dbReference type="WBParaSite" id="PgR009X_g130_t01">
    <property type="protein sequence ID" value="PgR009X_g130_t01"/>
    <property type="gene ID" value="PgR009X_g130"/>
</dbReference>
<sequence length="124" mass="13533">GVVGGLVVVITVVYFYRFCLKKRPPVTTTGKPEHKRDQIRSQAASQCRPLPLPQVISKPPFSVSSRYQGCMPQLEPISLQLPDKRTVINIGEPGSADNSANFFPSSFSVAVTTAVAEKKEPPSY</sequence>
<organism evidence="2 3">
    <name type="scientific">Parascaris univalens</name>
    <name type="common">Nematode worm</name>
    <dbReference type="NCBI Taxonomy" id="6257"/>
    <lineage>
        <taxon>Eukaryota</taxon>
        <taxon>Metazoa</taxon>
        <taxon>Ecdysozoa</taxon>
        <taxon>Nematoda</taxon>
        <taxon>Chromadorea</taxon>
        <taxon>Rhabditida</taxon>
        <taxon>Spirurina</taxon>
        <taxon>Ascaridomorpha</taxon>
        <taxon>Ascaridoidea</taxon>
        <taxon>Ascarididae</taxon>
        <taxon>Parascaris</taxon>
    </lineage>
</organism>
<accession>A0A915AMN8</accession>